<reference evidence="2" key="1">
    <citation type="submission" date="2016-10" db="EMBL/GenBank/DDBJ databases">
        <authorList>
            <person name="Varghese N."/>
            <person name="Submissions S."/>
        </authorList>
    </citation>
    <scope>NUCLEOTIDE SEQUENCE [LARGE SCALE GENOMIC DNA]</scope>
    <source>
        <strain evidence="2">CGMCC 4.578</strain>
    </source>
</reference>
<evidence type="ECO:0000313" key="1">
    <source>
        <dbReference type="EMBL" id="SEP86048.1"/>
    </source>
</evidence>
<keyword evidence="2" id="KW-1185">Reference proteome</keyword>
<proteinExistence type="predicted"/>
<dbReference type="AlphaFoldDB" id="A0A1H9BCR1"/>
<dbReference type="RefSeq" id="WP_170176226.1">
    <property type="nucleotide sequence ID" value="NZ_FOFT01000001.1"/>
</dbReference>
<accession>A0A1H9BCR1</accession>
<dbReference type="Gene3D" id="3.10.450.50">
    <property type="match status" value="1"/>
</dbReference>
<protein>
    <recommendedName>
        <fullName evidence="3">SnoaL-like domain-containing protein</fullName>
    </recommendedName>
</protein>
<evidence type="ECO:0000313" key="2">
    <source>
        <dbReference type="Proteomes" id="UP000199028"/>
    </source>
</evidence>
<sequence>MPNREIVENWVERYVHAWSTSDRGDIEALFTNDAEYHERGSVKRAV</sequence>
<dbReference type="SUPFAM" id="SSF54427">
    <property type="entry name" value="NTF2-like"/>
    <property type="match status" value="1"/>
</dbReference>
<evidence type="ECO:0008006" key="3">
    <source>
        <dbReference type="Google" id="ProtNLM"/>
    </source>
</evidence>
<dbReference type="EMBL" id="FOFT01000001">
    <property type="protein sequence ID" value="SEP86048.1"/>
    <property type="molecule type" value="Genomic_DNA"/>
</dbReference>
<gene>
    <name evidence="1" type="ORF">SAMN05216195_101426</name>
</gene>
<name>A0A1H9BCR1_9PSEU</name>
<organism evidence="1 2">
    <name type="scientific">Lentzea flaviverrucosa</name>
    <dbReference type="NCBI Taxonomy" id="200379"/>
    <lineage>
        <taxon>Bacteria</taxon>
        <taxon>Bacillati</taxon>
        <taxon>Actinomycetota</taxon>
        <taxon>Actinomycetes</taxon>
        <taxon>Pseudonocardiales</taxon>
        <taxon>Pseudonocardiaceae</taxon>
        <taxon>Lentzea</taxon>
    </lineage>
</organism>
<dbReference type="Proteomes" id="UP000199028">
    <property type="component" value="Unassembled WGS sequence"/>
</dbReference>
<dbReference type="InterPro" id="IPR032710">
    <property type="entry name" value="NTF2-like_dom_sf"/>
</dbReference>